<dbReference type="InterPro" id="IPR013324">
    <property type="entry name" value="RNA_pol_sigma_r3/r4-like"/>
</dbReference>
<evidence type="ECO:0000259" key="8">
    <source>
        <dbReference type="Pfam" id="PF08281"/>
    </source>
</evidence>
<feature type="domain" description="RNA polymerase sigma factor 70 region 4 type 2" evidence="8">
    <location>
        <begin position="93"/>
        <end position="143"/>
    </location>
</feature>
<dbReference type="PANTHER" id="PTHR43133:SF50">
    <property type="entry name" value="ECF RNA POLYMERASE SIGMA FACTOR SIGM"/>
    <property type="match status" value="1"/>
</dbReference>
<keyword evidence="4 6" id="KW-0238">DNA-binding</keyword>
<dbReference type="PROSITE" id="PS01063">
    <property type="entry name" value="SIGMA70_ECF"/>
    <property type="match status" value="1"/>
</dbReference>
<dbReference type="InterPro" id="IPR039425">
    <property type="entry name" value="RNA_pol_sigma-70-like"/>
</dbReference>
<keyword evidence="5 6" id="KW-0804">Transcription</keyword>
<evidence type="ECO:0000256" key="2">
    <source>
        <dbReference type="ARBA" id="ARBA00023015"/>
    </source>
</evidence>
<dbReference type="InterPro" id="IPR007627">
    <property type="entry name" value="RNA_pol_sigma70_r2"/>
</dbReference>
<evidence type="ECO:0000313" key="10">
    <source>
        <dbReference type="Proteomes" id="UP001500466"/>
    </source>
</evidence>
<dbReference type="SUPFAM" id="SSF88659">
    <property type="entry name" value="Sigma3 and sigma4 domains of RNA polymerase sigma factors"/>
    <property type="match status" value="1"/>
</dbReference>
<dbReference type="SUPFAM" id="SSF88946">
    <property type="entry name" value="Sigma2 domain of RNA polymerase sigma factors"/>
    <property type="match status" value="1"/>
</dbReference>
<protein>
    <recommendedName>
        <fullName evidence="6">RNA polymerase sigma factor</fullName>
    </recommendedName>
</protein>
<evidence type="ECO:0000256" key="1">
    <source>
        <dbReference type="ARBA" id="ARBA00010641"/>
    </source>
</evidence>
<sequence>MVTRRARLVRTAYLLTGDAGEAEDLAQTALAKVYASWRRVARADNPDAYLRRVLVNASVSRSRRMRVPQSLSHSPPEVPVSDQTDRVLVRSVLVAALGRLPRGRRTAVVLRYWEDLSESEAAQAMGCSVGTVRSQAYKGLAQLRSDPDTAALLWPGTHRQEGVSV</sequence>
<gene>
    <name evidence="9" type="ORF">GCM10023205_26210</name>
</gene>
<dbReference type="NCBIfam" id="TIGR02983">
    <property type="entry name" value="SigE-fam_strep"/>
    <property type="match status" value="1"/>
</dbReference>
<dbReference type="Pfam" id="PF08281">
    <property type="entry name" value="Sigma70_r4_2"/>
    <property type="match status" value="1"/>
</dbReference>
<dbReference type="Gene3D" id="1.10.10.10">
    <property type="entry name" value="Winged helix-like DNA-binding domain superfamily/Winged helix DNA-binding domain"/>
    <property type="match status" value="1"/>
</dbReference>
<dbReference type="InterPro" id="IPR013249">
    <property type="entry name" value="RNA_pol_sigma70_r4_t2"/>
</dbReference>
<dbReference type="CDD" id="cd06171">
    <property type="entry name" value="Sigma70_r4"/>
    <property type="match status" value="1"/>
</dbReference>
<accession>A0ABP9H4E3</accession>
<dbReference type="NCBIfam" id="TIGR02937">
    <property type="entry name" value="sigma70-ECF"/>
    <property type="match status" value="1"/>
</dbReference>
<evidence type="ECO:0000256" key="5">
    <source>
        <dbReference type="ARBA" id="ARBA00023163"/>
    </source>
</evidence>
<dbReference type="InterPro" id="IPR036388">
    <property type="entry name" value="WH-like_DNA-bd_sf"/>
</dbReference>
<evidence type="ECO:0000259" key="7">
    <source>
        <dbReference type="Pfam" id="PF04542"/>
    </source>
</evidence>
<evidence type="ECO:0000256" key="4">
    <source>
        <dbReference type="ARBA" id="ARBA00023125"/>
    </source>
</evidence>
<dbReference type="Proteomes" id="UP001500466">
    <property type="component" value="Unassembled WGS sequence"/>
</dbReference>
<proteinExistence type="inferred from homology"/>
<comment type="similarity">
    <text evidence="1 6">Belongs to the sigma-70 factor family. ECF subfamily.</text>
</comment>
<evidence type="ECO:0000256" key="6">
    <source>
        <dbReference type="RuleBase" id="RU000716"/>
    </source>
</evidence>
<keyword evidence="3 6" id="KW-0731">Sigma factor</keyword>
<keyword evidence="10" id="KW-1185">Reference proteome</keyword>
<dbReference type="InterPro" id="IPR014284">
    <property type="entry name" value="RNA_pol_sigma-70_dom"/>
</dbReference>
<dbReference type="InterPro" id="IPR014325">
    <property type="entry name" value="RNA_pol_sigma-E_actinobac"/>
</dbReference>
<dbReference type="EMBL" id="BAABHS010000008">
    <property type="protein sequence ID" value="GAA4961499.1"/>
    <property type="molecule type" value="Genomic_DNA"/>
</dbReference>
<keyword evidence="2 6" id="KW-0805">Transcription regulation</keyword>
<dbReference type="PANTHER" id="PTHR43133">
    <property type="entry name" value="RNA POLYMERASE ECF-TYPE SIGMA FACTO"/>
    <property type="match status" value="1"/>
</dbReference>
<feature type="domain" description="RNA polymerase sigma-70 region 2" evidence="7">
    <location>
        <begin position="5"/>
        <end position="64"/>
    </location>
</feature>
<dbReference type="InterPro" id="IPR000838">
    <property type="entry name" value="RNA_pol_sigma70_ECF_CS"/>
</dbReference>
<comment type="caution">
    <text evidence="9">The sequence shown here is derived from an EMBL/GenBank/DDBJ whole genome shotgun (WGS) entry which is preliminary data.</text>
</comment>
<dbReference type="Gene3D" id="1.10.1740.10">
    <property type="match status" value="1"/>
</dbReference>
<name>A0ABP9H4E3_9ACTN</name>
<evidence type="ECO:0000256" key="3">
    <source>
        <dbReference type="ARBA" id="ARBA00023082"/>
    </source>
</evidence>
<reference evidence="10" key="1">
    <citation type="journal article" date="2019" name="Int. J. Syst. Evol. Microbiol.">
        <title>The Global Catalogue of Microorganisms (GCM) 10K type strain sequencing project: providing services to taxonomists for standard genome sequencing and annotation.</title>
        <authorList>
            <consortium name="The Broad Institute Genomics Platform"/>
            <consortium name="The Broad Institute Genome Sequencing Center for Infectious Disease"/>
            <person name="Wu L."/>
            <person name="Ma J."/>
        </authorList>
    </citation>
    <scope>NUCLEOTIDE SEQUENCE [LARGE SCALE GENOMIC DNA]</scope>
    <source>
        <strain evidence="10">JCM 17986</strain>
    </source>
</reference>
<dbReference type="Pfam" id="PF04542">
    <property type="entry name" value="Sigma70_r2"/>
    <property type="match status" value="1"/>
</dbReference>
<dbReference type="InterPro" id="IPR013325">
    <property type="entry name" value="RNA_pol_sigma_r2"/>
</dbReference>
<evidence type="ECO:0000313" key="9">
    <source>
        <dbReference type="EMBL" id="GAA4961499.1"/>
    </source>
</evidence>
<organism evidence="9 10">
    <name type="scientific">Yinghuangia aomiensis</name>
    <dbReference type="NCBI Taxonomy" id="676205"/>
    <lineage>
        <taxon>Bacteria</taxon>
        <taxon>Bacillati</taxon>
        <taxon>Actinomycetota</taxon>
        <taxon>Actinomycetes</taxon>
        <taxon>Kitasatosporales</taxon>
        <taxon>Streptomycetaceae</taxon>
        <taxon>Yinghuangia</taxon>
    </lineage>
</organism>